<dbReference type="AlphaFoldDB" id="A0A5J4IWP7"/>
<evidence type="ECO:0000256" key="3">
    <source>
        <dbReference type="ARBA" id="ARBA00012824"/>
    </source>
</evidence>
<gene>
    <name evidence="7" type="primary">menF</name>
    <name evidence="7" type="ORF">ULMA_14340</name>
</gene>
<proteinExistence type="inferred from homology"/>
<comment type="catalytic activity">
    <reaction evidence="1">
        <text>chorismate = isochorismate</text>
        <dbReference type="Rhea" id="RHEA:18985"/>
        <dbReference type="ChEBI" id="CHEBI:29748"/>
        <dbReference type="ChEBI" id="CHEBI:29780"/>
        <dbReference type="EC" id="5.4.4.2"/>
    </reaction>
</comment>
<evidence type="ECO:0000313" key="8">
    <source>
        <dbReference type="Proteomes" id="UP000326509"/>
    </source>
</evidence>
<feature type="domain" description="Chorismate-utilising enzyme C-terminal" evidence="6">
    <location>
        <begin position="97"/>
        <end position="343"/>
    </location>
</feature>
<evidence type="ECO:0000256" key="4">
    <source>
        <dbReference type="ARBA" id="ARBA00023235"/>
    </source>
</evidence>
<keyword evidence="4" id="KW-0413">Isomerase</keyword>
<dbReference type="SUPFAM" id="SSF56322">
    <property type="entry name" value="ADC synthase"/>
    <property type="match status" value="1"/>
</dbReference>
<sequence>MDKPTVLNKLNEQWEKKLPFVLFSMPNTTKCSLYFQDNTSLHTTENFLEPGFVFSPFHNAKESLIIPSTVESTLEFDFAISDIEHTQTPIISCAEEKKEHVQLVNTILKKIKNQTVEKVVASRKKDIPLTKLVITELAMRLLQLYPKAFRYIWYHPDTGLWCGASPEILIKREGNMFSTMALAGTKKNINGQVVKWSYKEMHEQQLVTEALVTNLQKIVSVLKTSKPVTVEAGSLSHLKTEIQGVIKSGKTALPKIIFAIHPTPAVCGTPTKEAKNIILEFEKYDREFYTGFLGPISPIEGTATIFVNLRCAKIENETASIYVGGGIVYGSIAEDEWTETENKLATMLKVLSPFM</sequence>
<dbReference type="InterPro" id="IPR004561">
    <property type="entry name" value="IsoChor_synthase"/>
</dbReference>
<dbReference type="PANTHER" id="PTHR42839">
    <property type="entry name" value="ISOCHORISMATE SYNTHASE ENTC"/>
    <property type="match status" value="1"/>
</dbReference>
<dbReference type="RefSeq" id="WP_151673528.1">
    <property type="nucleotide sequence ID" value="NZ_BKCG01000003.1"/>
</dbReference>
<evidence type="ECO:0000256" key="1">
    <source>
        <dbReference type="ARBA" id="ARBA00000799"/>
    </source>
</evidence>
<dbReference type="InterPro" id="IPR015890">
    <property type="entry name" value="Chorismate_C"/>
</dbReference>
<evidence type="ECO:0000256" key="2">
    <source>
        <dbReference type="ARBA" id="ARBA00005297"/>
    </source>
</evidence>
<name>A0A5J4IWP7_9FLAO</name>
<dbReference type="PANTHER" id="PTHR42839:SF2">
    <property type="entry name" value="ISOCHORISMATE SYNTHASE ENTC"/>
    <property type="match status" value="1"/>
</dbReference>
<dbReference type="NCBIfam" id="TIGR00543">
    <property type="entry name" value="isochor_syn"/>
    <property type="match status" value="1"/>
</dbReference>
<dbReference type="Gene3D" id="3.60.120.10">
    <property type="entry name" value="Anthranilate synthase"/>
    <property type="match status" value="1"/>
</dbReference>
<dbReference type="GO" id="GO:0008909">
    <property type="term" value="F:isochorismate synthase activity"/>
    <property type="evidence" value="ECO:0007669"/>
    <property type="project" value="UniProtKB-EC"/>
</dbReference>
<organism evidence="7 8">
    <name type="scientific">Patiriisocius marinus</name>
    <dbReference type="NCBI Taxonomy" id="1397112"/>
    <lineage>
        <taxon>Bacteria</taxon>
        <taxon>Pseudomonadati</taxon>
        <taxon>Bacteroidota</taxon>
        <taxon>Flavobacteriia</taxon>
        <taxon>Flavobacteriales</taxon>
        <taxon>Flavobacteriaceae</taxon>
        <taxon>Patiriisocius</taxon>
    </lineage>
</organism>
<dbReference type="EC" id="5.4.4.2" evidence="3"/>
<comment type="caution">
    <text evidence="7">The sequence shown here is derived from an EMBL/GenBank/DDBJ whole genome shotgun (WGS) entry which is preliminary data.</text>
</comment>
<accession>A0A5J4IWP7</accession>
<comment type="similarity">
    <text evidence="2">Belongs to the isochorismate synthase family.</text>
</comment>
<dbReference type="Pfam" id="PF00425">
    <property type="entry name" value="Chorismate_bind"/>
    <property type="match status" value="1"/>
</dbReference>
<evidence type="ECO:0000313" key="7">
    <source>
        <dbReference type="EMBL" id="GER59326.1"/>
    </source>
</evidence>
<dbReference type="EMBL" id="BKCG01000003">
    <property type="protein sequence ID" value="GER59326.1"/>
    <property type="molecule type" value="Genomic_DNA"/>
</dbReference>
<evidence type="ECO:0000256" key="5">
    <source>
        <dbReference type="ARBA" id="ARBA00041564"/>
    </source>
</evidence>
<dbReference type="OrthoDB" id="9806579at2"/>
<keyword evidence="8" id="KW-1185">Reference proteome</keyword>
<protein>
    <recommendedName>
        <fullName evidence="3">isochorismate synthase</fullName>
        <ecNumber evidence="3">5.4.4.2</ecNumber>
    </recommendedName>
    <alternativeName>
        <fullName evidence="5">Isochorismate mutase</fullName>
    </alternativeName>
</protein>
<reference evidence="7 8" key="1">
    <citation type="submission" date="2019-08" db="EMBL/GenBank/DDBJ databases">
        <title>Draft genome sequence of Ulvibacter marinus type strain NBRC 109484.</title>
        <authorList>
            <person name="Kawano K."/>
            <person name="Ushijima N."/>
            <person name="Kihara M."/>
            <person name="Itoh H."/>
        </authorList>
    </citation>
    <scope>NUCLEOTIDE SEQUENCE [LARGE SCALE GENOMIC DNA]</scope>
    <source>
        <strain evidence="7 8">NBRC 109484</strain>
    </source>
</reference>
<evidence type="ECO:0000259" key="6">
    <source>
        <dbReference type="Pfam" id="PF00425"/>
    </source>
</evidence>
<dbReference type="InterPro" id="IPR005801">
    <property type="entry name" value="ADC_synthase"/>
</dbReference>
<dbReference type="Proteomes" id="UP000326509">
    <property type="component" value="Unassembled WGS sequence"/>
</dbReference>